<keyword evidence="2" id="KW-0812">Transmembrane</keyword>
<dbReference type="OrthoDB" id="2610860at2759"/>
<feature type="transmembrane region" description="Helical" evidence="2">
    <location>
        <begin position="12"/>
        <end position="29"/>
    </location>
</feature>
<sequence length="451" mass="51407">MAFNIDTATVEFVVHPLPILICCLLFFSYKYNLRRTEDKTHALWARVFEGLISGMQAGPFYQSAPQVRLYESTGDTLYYKDPVPDSDSVSANVPQTTSGTVGKEVILDFCLLLPMAEAVAPVETSLQSAIQNFFADNVAKYIVKFGTRSYKTASNDQKNDMLSCTQSIELNNMRLPLIAELKRSVSRHSPDILRHCTDISTNISLAQTQVLHQAHCMFSLPAYASQDNIMLIAGCGEWWTFCYVTRQNMQFSKAFDVSLYERGSEIKKSRAQTVSYLHKLYNPQTIVAELEKDGKPDDGQEMTSEQNKSRRGRFKKREGEIKTYGEGTDASFKALHLCLEELQPKMSYKQSELAKVYELWLKACSGFDQSHMPPTLSNSLLNFSFEYGTINNIHECTMWSPLLRLGTNASNNYLHLIREELRTILEHETPHPIKKNARDYPGLNWLFRLFE</sequence>
<proteinExistence type="predicted"/>
<accession>A0A409YST6</accession>
<dbReference type="Proteomes" id="UP000284842">
    <property type="component" value="Unassembled WGS sequence"/>
</dbReference>
<protein>
    <submittedName>
        <fullName evidence="3">Uncharacterized protein</fullName>
    </submittedName>
</protein>
<dbReference type="EMBL" id="NHTK01000711">
    <property type="protein sequence ID" value="PPR06062.1"/>
    <property type="molecule type" value="Genomic_DNA"/>
</dbReference>
<name>A0A409YST6_9AGAR</name>
<dbReference type="InParanoid" id="A0A409YST6"/>
<keyword evidence="2" id="KW-1133">Transmembrane helix</keyword>
<evidence type="ECO:0000256" key="1">
    <source>
        <dbReference type="SAM" id="MobiDB-lite"/>
    </source>
</evidence>
<keyword evidence="4" id="KW-1185">Reference proteome</keyword>
<dbReference type="AlphaFoldDB" id="A0A409YST6"/>
<comment type="caution">
    <text evidence="3">The sequence shown here is derived from an EMBL/GenBank/DDBJ whole genome shotgun (WGS) entry which is preliminary data.</text>
</comment>
<evidence type="ECO:0000313" key="3">
    <source>
        <dbReference type="EMBL" id="PPR06062.1"/>
    </source>
</evidence>
<gene>
    <name evidence="3" type="ORF">CVT24_004698</name>
</gene>
<keyword evidence="2" id="KW-0472">Membrane</keyword>
<evidence type="ECO:0000256" key="2">
    <source>
        <dbReference type="SAM" id="Phobius"/>
    </source>
</evidence>
<evidence type="ECO:0000313" key="4">
    <source>
        <dbReference type="Proteomes" id="UP000284842"/>
    </source>
</evidence>
<feature type="region of interest" description="Disordered" evidence="1">
    <location>
        <begin position="293"/>
        <end position="319"/>
    </location>
</feature>
<reference evidence="3 4" key="1">
    <citation type="journal article" date="2018" name="Evol. Lett.">
        <title>Horizontal gene cluster transfer increased hallucinogenic mushroom diversity.</title>
        <authorList>
            <person name="Reynolds H.T."/>
            <person name="Vijayakumar V."/>
            <person name="Gluck-Thaler E."/>
            <person name="Korotkin H.B."/>
            <person name="Matheny P.B."/>
            <person name="Slot J.C."/>
        </authorList>
    </citation>
    <scope>NUCLEOTIDE SEQUENCE [LARGE SCALE GENOMIC DNA]</scope>
    <source>
        <strain evidence="3 4">2629</strain>
    </source>
</reference>
<organism evidence="3 4">
    <name type="scientific">Panaeolus cyanescens</name>
    <dbReference type="NCBI Taxonomy" id="181874"/>
    <lineage>
        <taxon>Eukaryota</taxon>
        <taxon>Fungi</taxon>
        <taxon>Dikarya</taxon>
        <taxon>Basidiomycota</taxon>
        <taxon>Agaricomycotina</taxon>
        <taxon>Agaricomycetes</taxon>
        <taxon>Agaricomycetidae</taxon>
        <taxon>Agaricales</taxon>
        <taxon>Agaricineae</taxon>
        <taxon>Galeropsidaceae</taxon>
        <taxon>Panaeolus</taxon>
    </lineage>
</organism>